<protein>
    <submittedName>
        <fullName evidence="2">Uncharacterized protein</fullName>
    </submittedName>
</protein>
<feature type="compositionally biased region" description="Low complexity" evidence="1">
    <location>
        <begin position="7"/>
        <end position="26"/>
    </location>
</feature>
<proteinExistence type="predicted"/>
<gene>
    <name evidence="2" type="ORF">AS031_00240</name>
</gene>
<keyword evidence="3" id="KW-1185">Reference proteome</keyword>
<reference evidence="2 3" key="1">
    <citation type="journal article" date="2014" name="Arch. Microbiol.">
        <title>Arthrobacter enclensis sp. nov., isolated from sediment sample.</title>
        <authorList>
            <person name="Dastager S.G."/>
            <person name="Liu Q."/>
            <person name="Tang S.K."/>
            <person name="Krishnamurthi S."/>
            <person name="Lee J.C."/>
            <person name="Li W.J."/>
        </authorList>
    </citation>
    <scope>NUCLEOTIDE SEQUENCE [LARGE SCALE GENOMIC DNA]</scope>
    <source>
        <strain evidence="2 3">NIO-1008</strain>
    </source>
</reference>
<dbReference type="STRING" id="993070.AS031_00240"/>
<feature type="region of interest" description="Disordered" evidence="1">
    <location>
        <begin position="1"/>
        <end position="26"/>
    </location>
</feature>
<comment type="caution">
    <text evidence="2">The sequence shown here is derived from an EMBL/GenBank/DDBJ whole genome shotgun (WGS) entry which is preliminary data.</text>
</comment>
<dbReference type="EMBL" id="LNQM01000001">
    <property type="protein sequence ID" value="KSU78529.1"/>
    <property type="molecule type" value="Genomic_DNA"/>
</dbReference>
<dbReference type="OrthoDB" id="4943352at2"/>
<dbReference type="Proteomes" id="UP000053199">
    <property type="component" value="Unassembled WGS sequence"/>
</dbReference>
<sequence length="194" mass="20568">MPSVRKSAAPPSVGVPPVRTSRATPARPPVAAVVLGSVLAAMVLGGCEYTYDDGRNWSAAAEQGSTGTPGPLFTRDPLTRDPVAESEVEGWAARTLPETPQPAVHAGAGLLRPGEVRTDESPVLDTGTYALALACRSQRRVAFTVRSDTLTLVDLGLRCGITRENVIYLSARSRLVITAEARTGANYAFKLRRL</sequence>
<evidence type="ECO:0000256" key="1">
    <source>
        <dbReference type="SAM" id="MobiDB-lite"/>
    </source>
</evidence>
<dbReference type="AlphaFoldDB" id="A0A0V8IUT3"/>
<dbReference type="RefSeq" id="WP_058266155.1">
    <property type="nucleotide sequence ID" value="NZ_FMAZ01000001.1"/>
</dbReference>
<accession>A0A0V8IUT3</accession>
<evidence type="ECO:0000313" key="3">
    <source>
        <dbReference type="Proteomes" id="UP000053199"/>
    </source>
</evidence>
<evidence type="ECO:0000313" key="2">
    <source>
        <dbReference type="EMBL" id="KSU78529.1"/>
    </source>
</evidence>
<organism evidence="2 3">
    <name type="scientific">Pseudarthrobacter enclensis</name>
    <dbReference type="NCBI Taxonomy" id="993070"/>
    <lineage>
        <taxon>Bacteria</taxon>
        <taxon>Bacillati</taxon>
        <taxon>Actinomycetota</taxon>
        <taxon>Actinomycetes</taxon>
        <taxon>Micrococcales</taxon>
        <taxon>Micrococcaceae</taxon>
        <taxon>Pseudarthrobacter</taxon>
    </lineage>
</organism>
<name>A0A0V8IUT3_9MICC</name>